<sequence>MKEFLSPYETNKDLQEDIREAVEKTSLERTDIQSLTKDSEKIHEVLENIQGGCIAELHSETHDFLMLIHSDVLEKIKHKDQELQNKSQLLYEKSSLIESGIAEANHDMEKINALPENLGRDKLRQDYQKQIDFYQVQLAKIKNELDEISIELEKNQALFENESRKAFILVLGASSFNQESSSKVDLFKQNPLFTFDSIEGHIKEGKIYDSQKSTFNPDLIGRLREQGNQTMIEVYNKDAVIKNYSRVGRISEDGIIYAGNSSFSEKRIGSVEENSVYMDGAYGRIDHKKIGYADEK</sequence>
<evidence type="ECO:0000313" key="3">
    <source>
        <dbReference type="Proteomes" id="UP000189670"/>
    </source>
</evidence>
<gene>
    <name evidence="2" type="ORF">OMM_02653</name>
</gene>
<accession>A0A1V1P8W7</accession>
<dbReference type="AlphaFoldDB" id="A0A1V1P8W7"/>
<keyword evidence="1" id="KW-0175">Coiled coil</keyword>
<evidence type="ECO:0000313" key="2">
    <source>
        <dbReference type="EMBL" id="ETR71213.1"/>
    </source>
</evidence>
<dbReference type="Proteomes" id="UP000189670">
    <property type="component" value="Unassembled WGS sequence"/>
</dbReference>
<name>A0A1V1P8W7_9BACT</name>
<reference evidence="3" key="1">
    <citation type="submission" date="2012-11" db="EMBL/GenBank/DDBJ databases">
        <authorList>
            <person name="Lucero-Rivera Y.E."/>
            <person name="Tovar-Ramirez D."/>
        </authorList>
    </citation>
    <scope>NUCLEOTIDE SEQUENCE [LARGE SCALE GENOMIC DNA]</scope>
    <source>
        <strain evidence="3">Araruama</strain>
    </source>
</reference>
<organism evidence="2 3">
    <name type="scientific">Candidatus Magnetoglobus multicellularis str. Araruama</name>
    <dbReference type="NCBI Taxonomy" id="890399"/>
    <lineage>
        <taxon>Bacteria</taxon>
        <taxon>Pseudomonadati</taxon>
        <taxon>Thermodesulfobacteriota</taxon>
        <taxon>Desulfobacteria</taxon>
        <taxon>Desulfobacterales</taxon>
        <taxon>Desulfobacteraceae</taxon>
        <taxon>Candidatus Magnetoglobus</taxon>
    </lineage>
</organism>
<protein>
    <submittedName>
        <fullName evidence="2">Uncharacterized protein</fullName>
    </submittedName>
</protein>
<comment type="caution">
    <text evidence="2">The sequence shown here is derived from an EMBL/GenBank/DDBJ whole genome shotgun (WGS) entry which is preliminary data.</text>
</comment>
<proteinExistence type="predicted"/>
<evidence type="ECO:0000256" key="1">
    <source>
        <dbReference type="SAM" id="Coils"/>
    </source>
</evidence>
<dbReference type="EMBL" id="ATBP01000303">
    <property type="protein sequence ID" value="ETR71213.1"/>
    <property type="molecule type" value="Genomic_DNA"/>
</dbReference>
<feature type="coiled-coil region" evidence="1">
    <location>
        <begin position="124"/>
        <end position="158"/>
    </location>
</feature>